<comment type="similarity">
    <text evidence="2 6">Belongs to the tetraspanin (TM4SF) family.</text>
</comment>
<dbReference type="PANTHER" id="PTHR19282">
    <property type="entry name" value="TETRASPANIN"/>
    <property type="match status" value="1"/>
</dbReference>
<dbReference type="InterPro" id="IPR018499">
    <property type="entry name" value="Tetraspanin/Peripherin"/>
</dbReference>
<feature type="transmembrane region" description="Helical" evidence="6">
    <location>
        <begin position="49"/>
        <end position="72"/>
    </location>
</feature>
<dbReference type="AlphaFoldDB" id="A0A821RVR7"/>
<evidence type="ECO:0000256" key="2">
    <source>
        <dbReference type="ARBA" id="ARBA00006840"/>
    </source>
</evidence>
<dbReference type="InterPro" id="IPR000301">
    <property type="entry name" value="Tetraspanin_animals"/>
</dbReference>
<dbReference type="OrthoDB" id="10016273at2759"/>
<proteinExistence type="inferred from homology"/>
<evidence type="ECO:0000256" key="6">
    <source>
        <dbReference type="RuleBase" id="RU361218"/>
    </source>
</evidence>
<keyword evidence="5 6" id="KW-0472">Membrane</keyword>
<keyword evidence="4 6" id="KW-1133">Transmembrane helix</keyword>
<evidence type="ECO:0000256" key="1">
    <source>
        <dbReference type="ARBA" id="ARBA00004141"/>
    </source>
</evidence>
<protein>
    <recommendedName>
        <fullName evidence="6">Tetraspanin</fullName>
    </recommendedName>
</protein>
<evidence type="ECO:0000256" key="4">
    <source>
        <dbReference type="ARBA" id="ARBA00022989"/>
    </source>
</evidence>
<dbReference type="PIRSF" id="PIRSF002419">
    <property type="entry name" value="Tetraspanin"/>
    <property type="match status" value="1"/>
</dbReference>
<sequence length="265" mass="26702">MSLSRCYSLMKCLLILFNVIFLCVGVGVCSFAAWALWDGRGSETGSGKAGLCALAAWGAVLTLGAIAALAGAVRGSASLLAASFALLALSAVAEGAAAWWGAAHLPQLRAALADRLHHTVVHDYGVLPARTQIIDAIQSGLECCGASSPRDWQQSAWAAGAGLEPGAAALDLSVAAEPAYYYVPPSCCIDGAVPACDVARRVPAASGGGVGLHAAGCGGRVLTTLANAARAPLLAAATLLVAHALSLLLALALTLRAHPSHNYKA</sequence>
<organism evidence="7 8">
    <name type="scientific">Pieris macdunnoughi</name>
    <dbReference type="NCBI Taxonomy" id="345717"/>
    <lineage>
        <taxon>Eukaryota</taxon>
        <taxon>Metazoa</taxon>
        <taxon>Ecdysozoa</taxon>
        <taxon>Arthropoda</taxon>
        <taxon>Hexapoda</taxon>
        <taxon>Insecta</taxon>
        <taxon>Pterygota</taxon>
        <taxon>Neoptera</taxon>
        <taxon>Endopterygota</taxon>
        <taxon>Lepidoptera</taxon>
        <taxon>Glossata</taxon>
        <taxon>Ditrysia</taxon>
        <taxon>Papilionoidea</taxon>
        <taxon>Pieridae</taxon>
        <taxon>Pierinae</taxon>
        <taxon>Pieris</taxon>
    </lineage>
</organism>
<dbReference type="Pfam" id="PF00335">
    <property type="entry name" value="Tetraspanin"/>
    <property type="match status" value="1"/>
</dbReference>
<keyword evidence="3 6" id="KW-0812">Transmembrane</keyword>
<dbReference type="InterPro" id="IPR008952">
    <property type="entry name" value="Tetraspanin_EC2_sf"/>
</dbReference>
<dbReference type="PANTHER" id="PTHR19282:SF551">
    <property type="entry name" value="RE08073P-RELATED"/>
    <property type="match status" value="1"/>
</dbReference>
<comment type="subcellular location">
    <subcellularLocation>
        <location evidence="1 6">Membrane</location>
        <topology evidence="1 6">Multi-pass membrane protein</topology>
    </subcellularLocation>
</comment>
<keyword evidence="8" id="KW-1185">Reference proteome</keyword>
<gene>
    <name evidence="7" type="ORF">PMACD_LOCUS6894</name>
</gene>
<feature type="transmembrane region" description="Helical" evidence="6">
    <location>
        <begin position="79"/>
        <end position="102"/>
    </location>
</feature>
<accession>A0A821RVR7</accession>
<feature type="transmembrane region" description="Helical" evidence="6">
    <location>
        <begin position="233"/>
        <end position="255"/>
    </location>
</feature>
<evidence type="ECO:0000256" key="3">
    <source>
        <dbReference type="ARBA" id="ARBA00022692"/>
    </source>
</evidence>
<evidence type="ECO:0000313" key="7">
    <source>
        <dbReference type="EMBL" id="CAF4849040.1"/>
    </source>
</evidence>
<dbReference type="PRINTS" id="PR00259">
    <property type="entry name" value="TMFOUR"/>
</dbReference>
<comment type="caution">
    <text evidence="7">The sequence shown here is derived from an EMBL/GenBank/DDBJ whole genome shotgun (WGS) entry which is preliminary data.</text>
</comment>
<dbReference type="GO" id="GO:0005886">
    <property type="term" value="C:plasma membrane"/>
    <property type="evidence" value="ECO:0007669"/>
    <property type="project" value="TreeGrafter"/>
</dbReference>
<evidence type="ECO:0000313" key="8">
    <source>
        <dbReference type="Proteomes" id="UP000663880"/>
    </source>
</evidence>
<dbReference type="Gene3D" id="1.10.1450.10">
    <property type="entry name" value="Tetraspanin"/>
    <property type="match status" value="1"/>
</dbReference>
<dbReference type="Proteomes" id="UP000663880">
    <property type="component" value="Unassembled WGS sequence"/>
</dbReference>
<dbReference type="EMBL" id="CAJOBZ010000015">
    <property type="protein sequence ID" value="CAF4849040.1"/>
    <property type="molecule type" value="Genomic_DNA"/>
</dbReference>
<name>A0A821RVR7_9NEOP</name>
<feature type="transmembrane region" description="Helical" evidence="6">
    <location>
        <begin position="12"/>
        <end position="37"/>
    </location>
</feature>
<dbReference type="SUPFAM" id="SSF48652">
    <property type="entry name" value="Tetraspanin"/>
    <property type="match status" value="1"/>
</dbReference>
<evidence type="ECO:0000256" key="5">
    <source>
        <dbReference type="ARBA" id="ARBA00023136"/>
    </source>
</evidence>
<reference evidence="7" key="1">
    <citation type="submission" date="2021-02" db="EMBL/GenBank/DDBJ databases">
        <authorList>
            <person name="Steward A R."/>
        </authorList>
    </citation>
    <scope>NUCLEOTIDE SEQUENCE</scope>
</reference>